<reference evidence="2 3" key="1">
    <citation type="submission" date="2023-01" db="EMBL/GenBank/DDBJ databases">
        <title>Analysis of 21 Apiospora genomes using comparative genomics revels a genus with tremendous synthesis potential of carbohydrate active enzymes and secondary metabolites.</title>
        <authorList>
            <person name="Sorensen T."/>
        </authorList>
    </citation>
    <scope>NUCLEOTIDE SEQUENCE [LARGE SCALE GENOMIC DNA]</scope>
    <source>
        <strain evidence="2 3">CBS 83171</strain>
    </source>
</reference>
<feature type="transmembrane region" description="Helical" evidence="1">
    <location>
        <begin position="20"/>
        <end position="39"/>
    </location>
</feature>
<evidence type="ECO:0000313" key="3">
    <source>
        <dbReference type="Proteomes" id="UP001446871"/>
    </source>
</evidence>
<evidence type="ECO:0000256" key="1">
    <source>
        <dbReference type="SAM" id="Phobius"/>
    </source>
</evidence>
<dbReference type="PRINTS" id="PR00833">
    <property type="entry name" value="POAALLERGEN"/>
</dbReference>
<comment type="caution">
    <text evidence="2">The sequence shown here is derived from an EMBL/GenBank/DDBJ whole genome shotgun (WGS) entry which is preliminary data.</text>
</comment>
<proteinExistence type="predicted"/>
<dbReference type="EMBL" id="JAQQWM010000009">
    <property type="protein sequence ID" value="KAK8046072.1"/>
    <property type="molecule type" value="Genomic_DNA"/>
</dbReference>
<protein>
    <submittedName>
        <fullName evidence="2">Uncharacterized protein</fullName>
    </submittedName>
</protein>
<dbReference type="Proteomes" id="UP001446871">
    <property type="component" value="Unassembled WGS sequence"/>
</dbReference>
<accession>A0ABR1TI65</accession>
<name>A0ABR1TI65_9PEZI</name>
<gene>
    <name evidence="2" type="ORF">PG996_014136</name>
</gene>
<keyword evidence="1" id="KW-0472">Membrane</keyword>
<organism evidence="2 3">
    <name type="scientific">Apiospora saccharicola</name>
    <dbReference type="NCBI Taxonomy" id="335842"/>
    <lineage>
        <taxon>Eukaryota</taxon>
        <taxon>Fungi</taxon>
        <taxon>Dikarya</taxon>
        <taxon>Ascomycota</taxon>
        <taxon>Pezizomycotina</taxon>
        <taxon>Sordariomycetes</taxon>
        <taxon>Xylariomycetidae</taxon>
        <taxon>Amphisphaeriales</taxon>
        <taxon>Apiosporaceae</taxon>
        <taxon>Apiospora</taxon>
    </lineage>
</organism>
<sequence>MVVAAAASPPEEGPWAKAGVIIASIFGSIGAIALLCHGWRRFVEWRIRRRPAAENASGDAEEGKSAAAAAVAAAAAAESAAAAAESAAAAAGAAAAAAGTAAAAGETAAGAAATATQTIAAMRQDMDGVATMAAETAVEKAVGKVRLRLLSEEGEEES</sequence>
<keyword evidence="3" id="KW-1185">Reference proteome</keyword>
<evidence type="ECO:0000313" key="2">
    <source>
        <dbReference type="EMBL" id="KAK8046072.1"/>
    </source>
</evidence>
<keyword evidence="1" id="KW-1133">Transmembrane helix</keyword>
<keyword evidence="1" id="KW-0812">Transmembrane</keyword>